<dbReference type="SMART" id="SM00408">
    <property type="entry name" value="IGc2"/>
    <property type="match status" value="1"/>
</dbReference>
<keyword evidence="7" id="KW-1185">Reference proteome</keyword>
<dbReference type="PANTHER" id="PTHR44337:SF20">
    <property type="entry name" value="CARCINOEMBRYONIC ANTIGEN-RELATED CELL ADHESION MOLECULE 5-RELATED"/>
    <property type="match status" value="1"/>
</dbReference>
<sequence length="212" mass="22669">MLNNQTSNGVVFNLASQVTAVMVTSNASGLVWVEQESVSLHCSAWGSAVNFSWSLDGEILPKIPQYQITQSDSPPQSNLIISPVSKSDAGLFTCTASNKLNNETSSGLTLSLALPPEGHMACLQGSSSQYIHLSCSWQGGEPAANITMVFNGLSETGTNQVTRNVPANTSLEGLIMMCYGDYFGRLSNCEQKFGGFTTTQIILRPLSHGRLL</sequence>
<dbReference type="AlphaFoldDB" id="A0A2G9RG74"/>
<dbReference type="InterPro" id="IPR036179">
    <property type="entry name" value="Ig-like_dom_sf"/>
</dbReference>
<evidence type="ECO:0000259" key="5">
    <source>
        <dbReference type="PROSITE" id="PS50835"/>
    </source>
</evidence>
<dbReference type="InterPro" id="IPR003598">
    <property type="entry name" value="Ig_sub2"/>
</dbReference>
<evidence type="ECO:0000256" key="4">
    <source>
        <dbReference type="ARBA" id="ARBA00023319"/>
    </source>
</evidence>
<dbReference type="Proteomes" id="UP000228934">
    <property type="component" value="Unassembled WGS sequence"/>
</dbReference>
<protein>
    <recommendedName>
        <fullName evidence="5">Ig-like domain-containing protein</fullName>
    </recommendedName>
</protein>
<organism evidence="6 7">
    <name type="scientific">Aquarana catesbeiana</name>
    <name type="common">American bullfrog</name>
    <name type="synonym">Rana catesbeiana</name>
    <dbReference type="NCBI Taxonomy" id="8400"/>
    <lineage>
        <taxon>Eukaryota</taxon>
        <taxon>Metazoa</taxon>
        <taxon>Chordata</taxon>
        <taxon>Craniata</taxon>
        <taxon>Vertebrata</taxon>
        <taxon>Euteleostomi</taxon>
        <taxon>Amphibia</taxon>
        <taxon>Batrachia</taxon>
        <taxon>Anura</taxon>
        <taxon>Neobatrachia</taxon>
        <taxon>Ranoidea</taxon>
        <taxon>Ranidae</taxon>
        <taxon>Aquarana</taxon>
    </lineage>
</organism>
<feature type="domain" description="Ig-like" evidence="5">
    <location>
        <begin position="34"/>
        <end position="111"/>
    </location>
</feature>
<dbReference type="InterPro" id="IPR007110">
    <property type="entry name" value="Ig-like_dom"/>
</dbReference>
<name>A0A2G9RG74_AQUCT</name>
<dbReference type="PROSITE" id="PS50835">
    <property type="entry name" value="IG_LIKE"/>
    <property type="match status" value="1"/>
</dbReference>
<evidence type="ECO:0000256" key="3">
    <source>
        <dbReference type="ARBA" id="ARBA00023180"/>
    </source>
</evidence>
<keyword evidence="1" id="KW-0732">Signal</keyword>
<dbReference type="Gene3D" id="2.60.40.10">
    <property type="entry name" value="Immunoglobulins"/>
    <property type="match status" value="1"/>
</dbReference>
<evidence type="ECO:0000313" key="6">
    <source>
        <dbReference type="EMBL" id="PIO26223.1"/>
    </source>
</evidence>
<gene>
    <name evidence="6" type="ORF">AB205_0184910</name>
</gene>
<dbReference type="InterPro" id="IPR013783">
    <property type="entry name" value="Ig-like_fold"/>
</dbReference>
<dbReference type="SUPFAM" id="SSF48726">
    <property type="entry name" value="Immunoglobulin"/>
    <property type="match status" value="1"/>
</dbReference>
<keyword evidence="4" id="KW-0393">Immunoglobulin domain</keyword>
<dbReference type="Pfam" id="PF13927">
    <property type="entry name" value="Ig_3"/>
    <property type="match status" value="1"/>
</dbReference>
<reference evidence="7" key="1">
    <citation type="journal article" date="2017" name="Nat. Commun.">
        <title>The North American bullfrog draft genome provides insight into hormonal regulation of long noncoding RNA.</title>
        <authorList>
            <person name="Hammond S.A."/>
            <person name="Warren R.L."/>
            <person name="Vandervalk B.P."/>
            <person name="Kucuk E."/>
            <person name="Khan H."/>
            <person name="Gibb E.A."/>
            <person name="Pandoh P."/>
            <person name="Kirk H."/>
            <person name="Zhao Y."/>
            <person name="Jones M."/>
            <person name="Mungall A.J."/>
            <person name="Coope R."/>
            <person name="Pleasance S."/>
            <person name="Moore R.A."/>
            <person name="Holt R.A."/>
            <person name="Round J.M."/>
            <person name="Ohora S."/>
            <person name="Walle B.V."/>
            <person name="Veldhoen N."/>
            <person name="Helbing C.C."/>
            <person name="Birol I."/>
        </authorList>
    </citation>
    <scope>NUCLEOTIDE SEQUENCE [LARGE SCALE GENOMIC DNA]</scope>
</reference>
<evidence type="ECO:0000256" key="1">
    <source>
        <dbReference type="ARBA" id="ARBA00022729"/>
    </source>
</evidence>
<keyword evidence="2" id="KW-1015">Disulfide bond</keyword>
<accession>A0A2G9RG74</accession>
<proteinExistence type="predicted"/>
<evidence type="ECO:0000256" key="2">
    <source>
        <dbReference type="ARBA" id="ARBA00023157"/>
    </source>
</evidence>
<dbReference type="InterPro" id="IPR052598">
    <property type="entry name" value="IgSF_CEA-related"/>
</dbReference>
<dbReference type="EMBL" id="KV944731">
    <property type="protein sequence ID" value="PIO26223.1"/>
    <property type="molecule type" value="Genomic_DNA"/>
</dbReference>
<keyword evidence="3" id="KW-0325">Glycoprotein</keyword>
<dbReference type="InterPro" id="IPR003599">
    <property type="entry name" value="Ig_sub"/>
</dbReference>
<dbReference type="OrthoDB" id="6159398at2759"/>
<dbReference type="CDD" id="cd00096">
    <property type="entry name" value="Ig"/>
    <property type="match status" value="1"/>
</dbReference>
<evidence type="ECO:0000313" key="7">
    <source>
        <dbReference type="Proteomes" id="UP000228934"/>
    </source>
</evidence>
<dbReference type="PANTHER" id="PTHR44337">
    <property type="entry name" value="CARCINOEMBRYONIC ANTIGEN-RELATED CELL ADHESION MOLECULE 8"/>
    <property type="match status" value="1"/>
</dbReference>
<dbReference type="SMART" id="SM00409">
    <property type="entry name" value="IG"/>
    <property type="match status" value="1"/>
</dbReference>